<dbReference type="Proteomes" id="UP000292702">
    <property type="component" value="Unassembled WGS sequence"/>
</dbReference>
<gene>
    <name evidence="4" type="ORF">EIP91_008073</name>
</gene>
<sequence length="407" mass="45733">MLEFFFYKQPWKAVFITYHFITTLTIRVPLWLVFSFLPFTRLHPTWTFKRDFLVRFLKHYLHVASGCGGFRFIPMPTHLALVEGLNVKGLWVTPTPQLIVGDVKRWAEKANVEPIRIPGYWMEQEGSNREIGEAPRPGEKVVYHIHGGGYATHSAHPTNPTANIPRGIMKHSEAVMRTFSIEYRTSSGPPFQEITNPFPAALLDAIAGYNYLINVVKFKPEDIIVEGDSAGGNLALALVRYLVENQSQTESPNVTIPPPPGELLLFSPWCDIGDSDVRPDTTIYTNRSYDFINLLSKGAHRSKVNFLGPLGMEGANSNRYISPASTAPTMEPFSFKGFPRTFIAGGGAEVLIDQIRQLKNKMVADLGEGQVEYFEASGAIHDYLVLVWLEPERSETLRRVASWIAPH</sequence>
<dbReference type="InterPro" id="IPR013094">
    <property type="entry name" value="AB_hydrolase_3"/>
</dbReference>
<dbReference type="OrthoDB" id="2152029at2759"/>
<evidence type="ECO:0000313" key="4">
    <source>
        <dbReference type="EMBL" id="TCD69317.1"/>
    </source>
</evidence>
<name>A0A4V2MXA5_9APHY</name>
<keyword evidence="2" id="KW-0472">Membrane</keyword>
<keyword evidence="2" id="KW-1133">Transmembrane helix</keyword>
<dbReference type="GO" id="GO:0016787">
    <property type="term" value="F:hydrolase activity"/>
    <property type="evidence" value="ECO:0007669"/>
    <property type="project" value="UniProtKB-KW"/>
</dbReference>
<feature type="transmembrane region" description="Helical" evidence="2">
    <location>
        <begin position="20"/>
        <end position="40"/>
    </location>
</feature>
<evidence type="ECO:0000256" key="2">
    <source>
        <dbReference type="SAM" id="Phobius"/>
    </source>
</evidence>
<keyword evidence="1" id="KW-0378">Hydrolase</keyword>
<comment type="caution">
    <text evidence="4">The sequence shown here is derived from an EMBL/GenBank/DDBJ whole genome shotgun (WGS) entry which is preliminary data.</text>
</comment>
<proteinExistence type="predicted"/>
<dbReference type="EMBL" id="RWJN01000044">
    <property type="protein sequence ID" value="TCD69317.1"/>
    <property type="molecule type" value="Genomic_DNA"/>
</dbReference>
<dbReference type="AlphaFoldDB" id="A0A4V2MXA5"/>
<dbReference type="InterPro" id="IPR050300">
    <property type="entry name" value="GDXG_lipolytic_enzyme"/>
</dbReference>
<dbReference type="STRING" id="92696.A0A4V2MXA5"/>
<reference evidence="4 5" key="1">
    <citation type="submission" date="2018-11" db="EMBL/GenBank/DDBJ databases">
        <title>Genome assembly of Steccherinum ochraceum LE-BIN_3174, the white-rot fungus of the Steccherinaceae family (The Residual Polyporoid clade, Polyporales, Basidiomycota).</title>
        <authorList>
            <person name="Fedorova T.V."/>
            <person name="Glazunova O.A."/>
            <person name="Landesman E.O."/>
            <person name="Moiseenko K.V."/>
            <person name="Psurtseva N.V."/>
            <person name="Savinova O.S."/>
            <person name="Shakhova N.V."/>
            <person name="Tyazhelova T.V."/>
            <person name="Vasina D.V."/>
        </authorList>
    </citation>
    <scope>NUCLEOTIDE SEQUENCE [LARGE SCALE GENOMIC DNA]</scope>
    <source>
        <strain evidence="4 5">LE-BIN_3174</strain>
    </source>
</reference>
<dbReference type="Pfam" id="PF07859">
    <property type="entry name" value="Abhydrolase_3"/>
    <property type="match status" value="1"/>
</dbReference>
<keyword evidence="5" id="KW-1185">Reference proteome</keyword>
<keyword evidence="2" id="KW-0812">Transmembrane</keyword>
<dbReference type="Gene3D" id="3.40.50.1820">
    <property type="entry name" value="alpha/beta hydrolase"/>
    <property type="match status" value="1"/>
</dbReference>
<organism evidence="4 5">
    <name type="scientific">Steccherinum ochraceum</name>
    <dbReference type="NCBI Taxonomy" id="92696"/>
    <lineage>
        <taxon>Eukaryota</taxon>
        <taxon>Fungi</taxon>
        <taxon>Dikarya</taxon>
        <taxon>Basidiomycota</taxon>
        <taxon>Agaricomycotina</taxon>
        <taxon>Agaricomycetes</taxon>
        <taxon>Polyporales</taxon>
        <taxon>Steccherinaceae</taxon>
        <taxon>Steccherinum</taxon>
    </lineage>
</organism>
<dbReference type="PANTHER" id="PTHR48081:SF26">
    <property type="entry name" value="ALPHA_BETA HYDROLASE FOLD-3 DOMAIN-CONTAINING PROTEIN"/>
    <property type="match status" value="1"/>
</dbReference>
<evidence type="ECO:0000256" key="1">
    <source>
        <dbReference type="ARBA" id="ARBA00022801"/>
    </source>
</evidence>
<evidence type="ECO:0000259" key="3">
    <source>
        <dbReference type="Pfam" id="PF07859"/>
    </source>
</evidence>
<accession>A0A4V2MXA5</accession>
<feature type="domain" description="Alpha/beta hydrolase fold-3" evidence="3">
    <location>
        <begin position="143"/>
        <end position="384"/>
    </location>
</feature>
<dbReference type="SUPFAM" id="SSF53474">
    <property type="entry name" value="alpha/beta-Hydrolases"/>
    <property type="match status" value="1"/>
</dbReference>
<dbReference type="PANTHER" id="PTHR48081">
    <property type="entry name" value="AB HYDROLASE SUPERFAMILY PROTEIN C4A8.06C"/>
    <property type="match status" value="1"/>
</dbReference>
<dbReference type="InterPro" id="IPR029058">
    <property type="entry name" value="AB_hydrolase_fold"/>
</dbReference>
<evidence type="ECO:0000313" key="5">
    <source>
        <dbReference type="Proteomes" id="UP000292702"/>
    </source>
</evidence>
<protein>
    <recommendedName>
        <fullName evidence="3">Alpha/beta hydrolase fold-3 domain-containing protein</fullName>
    </recommendedName>
</protein>